<feature type="transmembrane region" description="Helical" evidence="10">
    <location>
        <begin position="6"/>
        <end position="24"/>
    </location>
</feature>
<keyword evidence="3" id="KW-1003">Cell membrane</keyword>
<evidence type="ECO:0000259" key="11">
    <source>
        <dbReference type="Pfam" id="PF00999"/>
    </source>
</evidence>
<dbReference type="InterPro" id="IPR006153">
    <property type="entry name" value="Cation/H_exchanger_TM"/>
</dbReference>
<feature type="transmembrane region" description="Helical" evidence="10">
    <location>
        <begin position="153"/>
        <end position="178"/>
    </location>
</feature>
<dbReference type="GO" id="GO:0015385">
    <property type="term" value="F:sodium:proton antiporter activity"/>
    <property type="evidence" value="ECO:0007669"/>
    <property type="project" value="InterPro"/>
</dbReference>
<feature type="transmembrane region" description="Helical" evidence="10">
    <location>
        <begin position="184"/>
        <end position="209"/>
    </location>
</feature>
<dbReference type="GO" id="GO:0015386">
    <property type="term" value="F:potassium:proton antiporter activity"/>
    <property type="evidence" value="ECO:0007669"/>
    <property type="project" value="TreeGrafter"/>
</dbReference>
<evidence type="ECO:0000256" key="1">
    <source>
        <dbReference type="ARBA" id="ARBA00004651"/>
    </source>
</evidence>
<evidence type="ECO:0000256" key="10">
    <source>
        <dbReference type="SAM" id="Phobius"/>
    </source>
</evidence>
<evidence type="ECO:0000313" key="13">
    <source>
        <dbReference type="Proteomes" id="UP000029080"/>
    </source>
</evidence>
<gene>
    <name evidence="12" type="ORF">BITS_1076</name>
</gene>
<keyword evidence="2" id="KW-0813">Transport</keyword>
<feature type="transmembrane region" description="Helical" evidence="10">
    <location>
        <begin position="310"/>
        <end position="332"/>
    </location>
</feature>
<feature type="domain" description="Cation/H+ exchanger transmembrane" evidence="11">
    <location>
        <begin position="16"/>
        <end position="430"/>
    </location>
</feature>
<dbReference type="EMBL" id="JGZU01000011">
    <property type="protein sequence ID" value="KFJ05936.1"/>
    <property type="molecule type" value="Genomic_DNA"/>
</dbReference>
<evidence type="ECO:0000313" key="12">
    <source>
        <dbReference type="EMBL" id="KFJ05936.1"/>
    </source>
</evidence>
<evidence type="ECO:0000256" key="6">
    <source>
        <dbReference type="ARBA" id="ARBA00023053"/>
    </source>
</evidence>
<evidence type="ECO:0000256" key="9">
    <source>
        <dbReference type="ARBA" id="ARBA00023201"/>
    </source>
</evidence>
<dbReference type="InterPro" id="IPR018422">
    <property type="entry name" value="Cation/H_exchanger_CPA1"/>
</dbReference>
<dbReference type="PANTHER" id="PTHR10110">
    <property type="entry name" value="SODIUM/HYDROGEN EXCHANGER"/>
    <property type="match status" value="1"/>
</dbReference>
<reference evidence="12 13" key="1">
    <citation type="submission" date="2014-03" db="EMBL/GenBank/DDBJ databases">
        <title>Genomics of Bifidobacteria.</title>
        <authorList>
            <person name="Ventura M."/>
            <person name="Milani C."/>
            <person name="Lugli G.A."/>
        </authorList>
    </citation>
    <scope>NUCLEOTIDE SEQUENCE [LARGE SCALE GENOMIC DNA]</scope>
    <source>
        <strain evidence="12 13">JCM 13495</strain>
    </source>
</reference>
<dbReference type="GO" id="GO:0005886">
    <property type="term" value="C:plasma membrane"/>
    <property type="evidence" value="ECO:0007669"/>
    <property type="project" value="UniProtKB-SubCell"/>
</dbReference>
<keyword evidence="6" id="KW-0915">Sodium</keyword>
<proteinExistence type="predicted"/>
<evidence type="ECO:0000256" key="4">
    <source>
        <dbReference type="ARBA" id="ARBA00022692"/>
    </source>
</evidence>
<keyword evidence="8 10" id="KW-0472">Membrane</keyword>
<sequence>MQLLEIALILVTVVLVSTIVDQVLPRVSLPLIQVAVGLVIALTFGSGIDIQMDSELFLVLFIAPLLFDESQHVNKRELTQRLGSILSLAIGLVVVATLAVGFLLHWLVPSIPLAAAFALGAALGPTDAAAVSSMSGSVKLSERQESILSGEALFNDASGVVSFQFAVAAATTGAFSLVDASESFALSFAGGLLLGALLALVSIFAWYVVKATGLENTSFDVIFELMLPFFVFLCAEALHVSGILAVVAAGMIVAWVPKPKTLANANRQLVVSGLWNTITFMLNGIVFVMLGMELPLAFQESAYGSLHPIALVFIALAVTVMVTVSRFLWIWALEWFIPWNNNRKREHASERRPGRINFIPNEEHLSASEKALSALVMTLSGPKGAVTLTIAFTLPAFIADAVPFPFRDELIFIASIVVVTTLLVANFIVPLISPQPSQEDDLVLVSAARDASQHVVDRLQARITETENLRDAFALSFVARSYLAKIRDMNNTLNPEISSSLNQLVKQMNTTQHEFLDHVAQSDEYTQETVDACSQMLDRNTQFVENERHPNSPWRWAIITVLKVLGKSPFKQKLGFDEFDIPLVDQDAFMRLYTLMFNKGNACLEEQMANADIETEQGAATIQAAQYLLSQRQSLTVFAAAKTMRQNASQTAVLEAAPELAGADLSSQSSEAIERRQDEELAPRQKYELDPDASLWTPQTRMKRQDVTDLRVRIKQVEEEALMIKLDAIATMVESEKITKQQASQLRRGIYTMQLASSLESVG</sequence>
<keyword evidence="5 10" id="KW-1133">Transmembrane helix</keyword>
<keyword evidence="13" id="KW-1185">Reference proteome</keyword>
<dbReference type="Gene3D" id="6.10.140.1330">
    <property type="match status" value="1"/>
</dbReference>
<feature type="transmembrane region" description="Helical" evidence="10">
    <location>
        <begin position="31"/>
        <end position="50"/>
    </location>
</feature>
<dbReference type="PANTHER" id="PTHR10110:SF86">
    <property type="entry name" value="SODIUM_HYDROGEN EXCHANGER 7"/>
    <property type="match status" value="1"/>
</dbReference>
<dbReference type="eggNOG" id="COG0025">
    <property type="taxonomic scope" value="Bacteria"/>
</dbReference>
<protein>
    <submittedName>
        <fullName evidence="12">Na+/H+ antiporter</fullName>
    </submittedName>
</protein>
<accession>A0A087EDT5</accession>
<dbReference type="OrthoDB" id="9809206at2"/>
<dbReference type="STRING" id="356829.BITS_1076"/>
<evidence type="ECO:0000256" key="5">
    <source>
        <dbReference type="ARBA" id="ARBA00022989"/>
    </source>
</evidence>
<keyword evidence="4 10" id="KW-0812">Transmembrane</keyword>
<organism evidence="12 13">
    <name type="scientific">Bifidobacterium tsurumiense</name>
    <dbReference type="NCBI Taxonomy" id="356829"/>
    <lineage>
        <taxon>Bacteria</taxon>
        <taxon>Bacillati</taxon>
        <taxon>Actinomycetota</taxon>
        <taxon>Actinomycetes</taxon>
        <taxon>Bifidobacteriales</taxon>
        <taxon>Bifidobacteriaceae</taxon>
        <taxon>Bifidobacterium</taxon>
    </lineage>
</organism>
<keyword evidence="9" id="KW-0739">Sodium transport</keyword>
<comment type="subcellular location">
    <subcellularLocation>
        <location evidence="1">Cell membrane</location>
        <topology evidence="1">Multi-pass membrane protein</topology>
    </subcellularLocation>
</comment>
<evidence type="ECO:0000256" key="3">
    <source>
        <dbReference type="ARBA" id="ARBA00022475"/>
    </source>
</evidence>
<evidence type="ECO:0000256" key="8">
    <source>
        <dbReference type="ARBA" id="ARBA00023136"/>
    </source>
</evidence>
<dbReference type="GO" id="GO:0051453">
    <property type="term" value="P:regulation of intracellular pH"/>
    <property type="evidence" value="ECO:0007669"/>
    <property type="project" value="TreeGrafter"/>
</dbReference>
<evidence type="ECO:0000256" key="2">
    <source>
        <dbReference type="ARBA" id="ARBA00022448"/>
    </source>
</evidence>
<dbReference type="Pfam" id="PF00999">
    <property type="entry name" value="Na_H_Exchanger"/>
    <property type="match status" value="1"/>
</dbReference>
<name>A0A087EDT5_9BIFI</name>
<dbReference type="AlphaFoldDB" id="A0A087EDT5"/>
<feature type="transmembrane region" description="Helical" evidence="10">
    <location>
        <begin position="221"/>
        <end position="254"/>
    </location>
</feature>
<feature type="transmembrane region" description="Helical" evidence="10">
    <location>
        <begin position="85"/>
        <end position="107"/>
    </location>
</feature>
<dbReference type="Proteomes" id="UP000029080">
    <property type="component" value="Unassembled WGS sequence"/>
</dbReference>
<comment type="caution">
    <text evidence="12">The sequence shown here is derived from an EMBL/GenBank/DDBJ whole genome shotgun (WGS) entry which is preliminary data.</text>
</comment>
<keyword evidence="7" id="KW-0406">Ion transport</keyword>
<feature type="transmembrane region" description="Helical" evidence="10">
    <location>
        <begin position="410"/>
        <end position="432"/>
    </location>
</feature>
<evidence type="ECO:0000256" key="7">
    <source>
        <dbReference type="ARBA" id="ARBA00023065"/>
    </source>
</evidence>
<feature type="transmembrane region" description="Helical" evidence="10">
    <location>
        <begin position="274"/>
        <end position="298"/>
    </location>
</feature>
<dbReference type="GO" id="GO:0098719">
    <property type="term" value="P:sodium ion import across plasma membrane"/>
    <property type="evidence" value="ECO:0007669"/>
    <property type="project" value="TreeGrafter"/>
</dbReference>
<dbReference type="RefSeq" id="WP_051264332.1">
    <property type="nucleotide sequence ID" value="NZ_JGZU01000011.1"/>
</dbReference>